<keyword evidence="4" id="KW-1185">Reference proteome</keyword>
<proteinExistence type="predicted"/>
<accession>A0A7X6MHZ7</accession>
<evidence type="ECO:0000313" key="3">
    <source>
        <dbReference type="EMBL" id="NKZ00865.1"/>
    </source>
</evidence>
<keyword evidence="2" id="KW-0812">Transmembrane</keyword>
<feature type="compositionally biased region" description="Pro residues" evidence="1">
    <location>
        <begin position="25"/>
        <end position="36"/>
    </location>
</feature>
<gene>
    <name evidence="3" type="ORF">HGB44_24800</name>
</gene>
<feature type="compositionally biased region" description="Pro residues" evidence="1">
    <location>
        <begin position="46"/>
        <end position="59"/>
    </location>
</feature>
<dbReference type="Proteomes" id="UP000553209">
    <property type="component" value="Unassembled WGS sequence"/>
</dbReference>
<keyword evidence="2" id="KW-1133">Transmembrane helix</keyword>
<comment type="caution">
    <text evidence="3">The sequence shown here is derived from an EMBL/GenBank/DDBJ whole genome shotgun (WGS) entry which is preliminary data.</text>
</comment>
<evidence type="ECO:0000313" key="4">
    <source>
        <dbReference type="Proteomes" id="UP000553209"/>
    </source>
</evidence>
<name>A0A7X6MHZ7_9ACTN</name>
<reference evidence="3 4" key="1">
    <citation type="submission" date="2020-04" db="EMBL/GenBank/DDBJ databases">
        <title>MicrobeNet Type strains.</title>
        <authorList>
            <person name="Nicholson A.C."/>
        </authorList>
    </citation>
    <scope>NUCLEOTIDE SEQUENCE [LARGE SCALE GENOMIC DNA]</scope>
    <source>
        <strain evidence="3 4">ATCC 23612</strain>
    </source>
</reference>
<evidence type="ECO:0000256" key="2">
    <source>
        <dbReference type="SAM" id="Phobius"/>
    </source>
</evidence>
<organism evidence="3 4">
    <name type="scientific">Nocardiopsis alborubida</name>
    <dbReference type="NCBI Taxonomy" id="146802"/>
    <lineage>
        <taxon>Bacteria</taxon>
        <taxon>Bacillati</taxon>
        <taxon>Actinomycetota</taxon>
        <taxon>Actinomycetes</taxon>
        <taxon>Streptosporangiales</taxon>
        <taxon>Nocardiopsidaceae</taxon>
        <taxon>Nocardiopsis</taxon>
    </lineage>
</organism>
<protein>
    <submittedName>
        <fullName evidence="3">Uncharacterized protein</fullName>
    </submittedName>
</protein>
<evidence type="ECO:0000256" key="1">
    <source>
        <dbReference type="SAM" id="MobiDB-lite"/>
    </source>
</evidence>
<dbReference type="RefSeq" id="WP_061081854.1">
    <property type="nucleotide sequence ID" value="NZ_JAAXPG010000028.1"/>
</dbReference>
<keyword evidence="2" id="KW-0472">Membrane</keyword>
<feature type="transmembrane region" description="Helical" evidence="2">
    <location>
        <begin position="230"/>
        <end position="252"/>
    </location>
</feature>
<dbReference type="EMBL" id="JAAXPG010000028">
    <property type="protein sequence ID" value="NKZ00865.1"/>
    <property type="molecule type" value="Genomic_DNA"/>
</dbReference>
<sequence>MPLPSPPPHEPARNDPSAQADQAPQPVPGTPFPYPQTPGAQAPVHPQDPYPQAPYPQAPYPQAQFQYPQVPPPPVIDGKELRPRARWYWIGGLTIPIGALASFLVFLGLLLSATAEPEFIAEFEGGSSAAFQVEEGQEGHWGLYVEGDANRFACELDTPAGPGSGNDNLDTAPHSYSGTAYDSWRLTAELSTPEPGEYVLRCDDIHSGTYGIGTLEQTASSEAKLVTGTLVLVVLGPLSFIAGVVVLIVTGVRRASHRTRLVRERMQTFGAPQPAGPGPQPGPIS</sequence>
<dbReference type="AlphaFoldDB" id="A0A7X6MHZ7"/>
<feature type="region of interest" description="Disordered" evidence="1">
    <location>
        <begin position="1"/>
        <end position="78"/>
    </location>
</feature>
<feature type="transmembrane region" description="Helical" evidence="2">
    <location>
        <begin position="87"/>
        <end position="111"/>
    </location>
</feature>